<comment type="caution">
    <text evidence="2">The sequence shown here is derived from an EMBL/GenBank/DDBJ whole genome shotgun (WGS) entry which is preliminary data.</text>
</comment>
<dbReference type="EMBL" id="SNWR01000001">
    <property type="protein sequence ID" value="TDO41039.1"/>
    <property type="molecule type" value="Genomic_DNA"/>
</dbReference>
<dbReference type="Proteomes" id="UP000294901">
    <property type="component" value="Unassembled WGS sequence"/>
</dbReference>
<feature type="transmembrane region" description="Helical" evidence="1">
    <location>
        <begin position="118"/>
        <end position="140"/>
    </location>
</feature>
<dbReference type="RefSeq" id="WP_133875127.1">
    <property type="nucleotide sequence ID" value="NZ_BOMD01000015.1"/>
</dbReference>
<feature type="transmembrane region" description="Helical" evidence="1">
    <location>
        <begin position="58"/>
        <end position="76"/>
    </location>
</feature>
<evidence type="ECO:0000313" key="2">
    <source>
        <dbReference type="EMBL" id="TDO41039.1"/>
    </source>
</evidence>
<proteinExistence type="predicted"/>
<evidence type="ECO:0000256" key="1">
    <source>
        <dbReference type="SAM" id="Phobius"/>
    </source>
</evidence>
<reference evidence="2 3" key="1">
    <citation type="submission" date="2019-03" db="EMBL/GenBank/DDBJ databases">
        <title>Sequencing the genomes of 1000 actinobacteria strains.</title>
        <authorList>
            <person name="Klenk H.-P."/>
        </authorList>
    </citation>
    <scope>NUCLEOTIDE SEQUENCE [LARGE SCALE GENOMIC DNA]</scope>
    <source>
        <strain evidence="2 3">DSM 43805</strain>
    </source>
</reference>
<dbReference type="OrthoDB" id="3298052at2"/>
<accession>A0A4R6JWH8</accession>
<sequence length="253" mass="25884">MTTPRLVLGVHAALLLLALGEGLLSWALAGVCLAALVVIGELWLRALTGEAMPPAHRIGLACAAGLVSLPFVALTLHVCGVLIEARSVAAGLAVLATLLGAVVLVRERGASAPADPRLPRMIGAVVLPGLLTLVVGFLALQAYGRLPHPPQPGYTSLALSGWAAGIERPVSIPARGVRVPLLVSSTGKPAATEPLRVRVGGRLVSGRPMTVKPDVTRAVDVLVPAPPDGCVHRIEISLGPASTVFYGRGPATC</sequence>
<organism evidence="2 3">
    <name type="scientific">Paractinoplanes brasiliensis</name>
    <dbReference type="NCBI Taxonomy" id="52695"/>
    <lineage>
        <taxon>Bacteria</taxon>
        <taxon>Bacillati</taxon>
        <taxon>Actinomycetota</taxon>
        <taxon>Actinomycetes</taxon>
        <taxon>Micromonosporales</taxon>
        <taxon>Micromonosporaceae</taxon>
        <taxon>Paractinoplanes</taxon>
    </lineage>
</organism>
<evidence type="ECO:0000313" key="3">
    <source>
        <dbReference type="Proteomes" id="UP000294901"/>
    </source>
</evidence>
<keyword evidence="1" id="KW-0472">Membrane</keyword>
<feature type="transmembrane region" description="Helical" evidence="1">
    <location>
        <begin position="88"/>
        <end position="106"/>
    </location>
</feature>
<keyword evidence="1" id="KW-1133">Transmembrane helix</keyword>
<keyword evidence="3" id="KW-1185">Reference proteome</keyword>
<protein>
    <submittedName>
        <fullName evidence="2">Uncharacterized protein</fullName>
    </submittedName>
</protein>
<keyword evidence="1" id="KW-0812">Transmembrane</keyword>
<dbReference type="AlphaFoldDB" id="A0A4R6JWH8"/>
<gene>
    <name evidence="2" type="ORF">C8E87_4765</name>
</gene>
<name>A0A4R6JWH8_9ACTN</name>